<comment type="catalytic activity">
    <reaction evidence="10 11">
        <text>L-cysteinyl-[protein] + hexadecanoyl-CoA = S-hexadecanoyl-L-cysteinyl-[protein] + CoA</text>
        <dbReference type="Rhea" id="RHEA:36683"/>
        <dbReference type="Rhea" id="RHEA-COMP:10131"/>
        <dbReference type="Rhea" id="RHEA-COMP:11032"/>
        <dbReference type="ChEBI" id="CHEBI:29950"/>
        <dbReference type="ChEBI" id="CHEBI:57287"/>
        <dbReference type="ChEBI" id="CHEBI:57379"/>
        <dbReference type="ChEBI" id="CHEBI:74151"/>
        <dbReference type="EC" id="2.3.1.225"/>
    </reaction>
</comment>
<sequence length="425" mass="48192">MGCEITTAIANDNVVNYLLAEKNDIVTAVSILITYCLITIFLIASFLRLTYTTYCDPPYVPLGKFQTQEQGNNGIEENYSDKEKFMASGLESFHEKNVFISDYTGRPFWCSHCANWKPDRAHHCSQTGRCIRKMDHFCPWVGGPVGENNFKASTFLLFSGGMSFHGIRLATSNMTQVERIGAKRRVYNFVAIVPPKENLTSKNNILQSLENRSFITYPIIHNLEQLMWPKPTLNSSISQKALNLDISHAKNIRTSESDHVSQPRMLNNNALEESQTHREVLSSSLQKSSIATIENENSELNNIYERNPDFLEMPLKDNTSQSGPPNSDSEETLPKNVPHQRLYRTFVILKTNEGENPWDLGSRLLNWKTVMGNNILDWFLPIHRSPCCNHDNPESQFDFGFAIDNHLSRLGLTKSGGIQDFSSDS</sequence>
<evidence type="ECO:0000256" key="7">
    <source>
        <dbReference type="ARBA" id="ARBA00023288"/>
    </source>
</evidence>
<dbReference type="GO" id="GO:0016020">
    <property type="term" value="C:membrane"/>
    <property type="evidence" value="ECO:0007669"/>
    <property type="project" value="UniProtKB-SubCell"/>
</dbReference>
<comment type="domain">
    <text evidence="11">The DHHC domain is required for palmitoyltransferase activity.</text>
</comment>
<dbReference type="InterPro" id="IPR039859">
    <property type="entry name" value="PFA4/ZDH16/20/ERF2-like"/>
</dbReference>
<keyword evidence="15" id="KW-1185">Reference proteome</keyword>
<dbReference type="PANTHER" id="PTHR22883">
    <property type="entry name" value="ZINC FINGER DHHC DOMAIN CONTAINING PROTEIN"/>
    <property type="match status" value="1"/>
</dbReference>
<evidence type="ECO:0000313" key="15">
    <source>
        <dbReference type="Proteomes" id="UP000237438"/>
    </source>
</evidence>
<feature type="domain" description="Palmitoyltransferase DHHC" evidence="13">
    <location>
        <begin position="108"/>
        <end position="159"/>
    </location>
</feature>
<organism evidence="14 15">
    <name type="scientific">Erysiphe pulchra</name>
    <dbReference type="NCBI Taxonomy" id="225359"/>
    <lineage>
        <taxon>Eukaryota</taxon>
        <taxon>Fungi</taxon>
        <taxon>Dikarya</taxon>
        <taxon>Ascomycota</taxon>
        <taxon>Pezizomycotina</taxon>
        <taxon>Leotiomycetes</taxon>
        <taxon>Erysiphales</taxon>
        <taxon>Erysiphaceae</taxon>
        <taxon>Erysiphe</taxon>
    </lineage>
</organism>
<evidence type="ECO:0000256" key="8">
    <source>
        <dbReference type="ARBA" id="ARBA00023315"/>
    </source>
</evidence>
<dbReference type="EC" id="2.3.1.225" evidence="11"/>
<evidence type="ECO:0000259" key="13">
    <source>
        <dbReference type="Pfam" id="PF01529"/>
    </source>
</evidence>
<evidence type="ECO:0000313" key="14">
    <source>
        <dbReference type="EMBL" id="POS86719.1"/>
    </source>
</evidence>
<dbReference type="AlphaFoldDB" id="A0A2S4PXC9"/>
<feature type="region of interest" description="Disordered" evidence="12">
    <location>
        <begin position="312"/>
        <end position="336"/>
    </location>
</feature>
<comment type="similarity">
    <text evidence="9">Belongs to the DHHC palmitoyltransferase family. PFA5 subfamily.</text>
</comment>
<feature type="transmembrane region" description="Helical" evidence="11">
    <location>
        <begin position="25"/>
        <end position="47"/>
    </location>
</feature>
<dbReference type="PROSITE" id="PS50216">
    <property type="entry name" value="DHHC"/>
    <property type="match status" value="1"/>
</dbReference>
<feature type="compositionally biased region" description="Polar residues" evidence="12">
    <location>
        <begin position="317"/>
        <end position="327"/>
    </location>
</feature>
<keyword evidence="7" id="KW-0449">Lipoprotein</keyword>
<dbReference type="GO" id="GO:0005783">
    <property type="term" value="C:endoplasmic reticulum"/>
    <property type="evidence" value="ECO:0007669"/>
    <property type="project" value="TreeGrafter"/>
</dbReference>
<dbReference type="EMBL" id="PEDP01000266">
    <property type="protein sequence ID" value="POS86719.1"/>
    <property type="molecule type" value="Genomic_DNA"/>
</dbReference>
<dbReference type="GO" id="GO:0006612">
    <property type="term" value="P:protein targeting to membrane"/>
    <property type="evidence" value="ECO:0007669"/>
    <property type="project" value="TreeGrafter"/>
</dbReference>
<dbReference type="Proteomes" id="UP000237438">
    <property type="component" value="Unassembled WGS sequence"/>
</dbReference>
<evidence type="ECO:0000256" key="2">
    <source>
        <dbReference type="ARBA" id="ARBA00022679"/>
    </source>
</evidence>
<dbReference type="GO" id="GO:0005794">
    <property type="term" value="C:Golgi apparatus"/>
    <property type="evidence" value="ECO:0007669"/>
    <property type="project" value="TreeGrafter"/>
</dbReference>
<evidence type="ECO:0000256" key="3">
    <source>
        <dbReference type="ARBA" id="ARBA00022692"/>
    </source>
</evidence>
<reference evidence="14 15" key="1">
    <citation type="submission" date="2017-10" db="EMBL/GenBank/DDBJ databases">
        <title>Development of genomic resources for the powdery mildew, Erysiphe pulchra.</title>
        <authorList>
            <person name="Wadl P.A."/>
            <person name="Mack B.M."/>
            <person name="Moore G."/>
            <person name="Beltz S.B."/>
        </authorList>
    </citation>
    <scope>NUCLEOTIDE SEQUENCE [LARGE SCALE GENOMIC DNA]</scope>
    <source>
        <strain evidence="14">Cflorida</strain>
    </source>
</reference>
<dbReference type="Pfam" id="PF01529">
    <property type="entry name" value="DHHC"/>
    <property type="match status" value="1"/>
</dbReference>
<evidence type="ECO:0000256" key="10">
    <source>
        <dbReference type="ARBA" id="ARBA00048048"/>
    </source>
</evidence>
<keyword evidence="5 11" id="KW-0472">Membrane</keyword>
<keyword evidence="8 11" id="KW-0012">Acyltransferase</keyword>
<comment type="caution">
    <text evidence="14">The sequence shown here is derived from an EMBL/GenBank/DDBJ whole genome shotgun (WGS) entry which is preliminary data.</text>
</comment>
<protein>
    <recommendedName>
        <fullName evidence="11">Palmitoyltransferase</fullName>
        <ecNumber evidence="11">2.3.1.225</ecNumber>
    </recommendedName>
</protein>
<dbReference type="STRING" id="225359.A0A2S4PXC9"/>
<keyword evidence="6" id="KW-0564">Palmitate</keyword>
<proteinExistence type="inferred from homology"/>
<evidence type="ECO:0000256" key="4">
    <source>
        <dbReference type="ARBA" id="ARBA00022989"/>
    </source>
</evidence>
<evidence type="ECO:0000256" key="9">
    <source>
        <dbReference type="ARBA" id="ARBA00038298"/>
    </source>
</evidence>
<keyword evidence="2 11" id="KW-0808">Transferase</keyword>
<evidence type="ECO:0000256" key="5">
    <source>
        <dbReference type="ARBA" id="ARBA00023136"/>
    </source>
</evidence>
<keyword evidence="4 11" id="KW-1133">Transmembrane helix</keyword>
<dbReference type="PANTHER" id="PTHR22883:SF23">
    <property type="entry name" value="PALMITOYLTRANSFERASE ZDHHC6"/>
    <property type="match status" value="1"/>
</dbReference>
<comment type="caution">
    <text evidence="11">Lacks conserved residue(s) required for the propagation of feature annotation.</text>
</comment>
<evidence type="ECO:0000256" key="12">
    <source>
        <dbReference type="SAM" id="MobiDB-lite"/>
    </source>
</evidence>
<evidence type="ECO:0000256" key="6">
    <source>
        <dbReference type="ARBA" id="ARBA00023139"/>
    </source>
</evidence>
<dbReference type="GO" id="GO:0019706">
    <property type="term" value="F:protein-cysteine S-palmitoyltransferase activity"/>
    <property type="evidence" value="ECO:0007669"/>
    <property type="project" value="UniProtKB-EC"/>
</dbReference>
<evidence type="ECO:0000256" key="11">
    <source>
        <dbReference type="RuleBase" id="RU079119"/>
    </source>
</evidence>
<keyword evidence="3 11" id="KW-0812">Transmembrane</keyword>
<comment type="subcellular location">
    <subcellularLocation>
        <location evidence="1">Membrane</location>
        <topology evidence="1">Multi-pass membrane protein</topology>
    </subcellularLocation>
</comment>
<gene>
    <name evidence="14" type="ORF">EPUL_002462</name>
</gene>
<dbReference type="InterPro" id="IPR001594">
    <property type="entry name" value="Palmitoyltrfase_DHHC"/>
</dbReference>
<evidence type="ECO:0000256" key="1">
    <source>
        <dbReference type="ARBA" id="ARBA00004141"/>
    </source>
</evidence>
<accession>A0A2S4PXC9</accession>
<dbReference type="OrthoDB" id="331948at2759"/>
<name>A0A2S4PXC9_9PEZI</name>